<proteinExistence type="predicted"/>
<sequence length="94" mass="10379">MLQLPVFGGVDKARYAKDLEENGWAVEQVTNMVRPGETLAASIEIFDAGDDFAPPDIDGDGYYDIMFMISPQENEDNITVSTSDPESDVYKLKA</sequence>
<reference evidence="2" key="1">
    <citation type="submission" date="2019-08" db="EMBL/GenBank/DDBJ databases">
        <authorList>
            <person name="Kucharzyk K."/>
            <person name="Murdoch R.W."/>
            <person name="Higgins S."/>
            <person name="Loffler F."/>
        </authorList>
    </citation>
    <scope>NUCLEOTIDE SEQUENCE</scope>
</reference>
<accession>A0A645JBP2</accession>
<feature type="region of interest" description="Disordered" evidence="1">
    <location>
        <begin position="75"/>
        <end position="94"/>
    </location>
</feature>
<protein>
    <submittedName>
        <fullName evidence="2">Uncharacterized protein</fullName>
    </submittedName>
</protein>
<name>A0A645JBP2_9ZZZZ</name>
<dbReference type="AlphaFoldDB" id="A0A645JBP2"/>
<gene>
    <name evidence="2" type="ORF">SDC9_208599</name>
</gene>
<comment type="caution">
    <text evidence="2">The sequence shown here is derived from an EMBL/GenBank/DDBJ whole genome shotgun (WGS) entry which is preliminary data.</text>
</comment>
<evidence type="ECO:0000313" key="2">
    <source>
        <dbReference type="EMBL" id="MPN60866.1"/>
    </source>
</evidence>
<organism evidence="2">
    <name type="scientific">bioreactor metagenome</name>
    <dbReference type="NCBI Taxonomy" id="1076179"/>
    <lineage>
        <taxon>unclassified sequences</taxon>
        <taxon>metagenomes</taxon>
        <taxon>ecological metagenomes</taxon>
    </lineage>
</organism>
<dbReference type="EMBL" id="VSSQ01136665">
    <property type="protein sequence ID" value="MPN60866.1"/>
    <property type="molecule type" value="Genomic_DNA"/>
</dbReference>
<evidence type="ECO:0000256" key="1">
    <source>
        <dbReference type="SAM" id="MobiDB-lite"/>
    </source>
</evidence>